<evidence type="ECO:0000256" key="4">
    <source>
        <dbReference type="ARBA" id="ARBA00022475"/>
    </source>
</evidence>
<keyword evidence="5 8" id="KW-0812">Transmembrane</keyword>
<evidence type="ECO:0000256" key="2">
    <source>
        <dbReference type="ARBA" id="ARBA00008034"/>
    </source>
</evidence>
<feature type="transmembrane region" description="Helical" evidence="9">
    <location>
        <begin position="103"/>
        <end position="126"/>
    </location>
</feature>
<keyword evidence="3 8" id="KW-0813">Transport</keyword>
<dbReference type="Gene3D" id="1.10.3470.10">
    <property type="entry name" value="ABC transporter involved in vitamin B12 uptake, BtuC"/>
    <property type="match status" value="1"/>
</dbReference>
<evidence type="ECO:0000256" key="6">
    <source>
        <dbReference type="ARBA" id="ARBA00022989"/>
    </source>
</evidence>
<feature type="transmembrane region" description="Helical" evidence="9">
    <location>
        <begin position="49"/>
        <end position="66"/>
    </location>
</feature>
<evidence type="ECO:0000256" key="5">
    <source>
        <dbReference type="ARBA" id="ARBA00022692"/>
    </source>
</evidence>
<dbReference type="PANTHER" id="PTHR30477:SF3">
    <property type="entry name" value="METAL TRANSPORT SYSTEM MEMBRANE PROTEIN CT_069-RELATED"/>
    <property type="match status" value="1"/>
</dbReference>
<evidence type="ECO:0000313" key="10">
    <source>
        <dbReference type="EMBL" id="MEC3861777.1"/>
    </source>
</evidence>
<evidence type="ECO:0000256" key="3">
    <source>
        <dbReference type="ARBA" id="ARBA00022448"/>
    </source>
</evidence>
<comment type="subcellular location">
    <subcellularLocation>
        <location evidence="1 8">Cell membrane</location>
        <topology evidence="1 8">Multi-pass membrane protein</topology>
    </subcellularLocation>
</comment>
<comment type="caution">
    <text evidence="10">The sequence shown here is derived from an EMBL/GenBank/DDBJ whole genome shotgun (WGS) entry which is preliminary data.</text>
</comment>
<dbReference type="InterPro" id="IPR037294">
    <property type="entry name" value="ABC_BtuC-like"/>
</dbReference>
<organism evidence="10 11">
    <name type="scientific">Mesobacterium hydrothermale</name>
    <dbReference type="NCBI Taxonomy" id="3111907"/>
    <lineage>
        <taxon>Bacteria</taxon>
        <taxon>Pseudomonadati</taxon>
        <taxon>Pseudomonadota</taxon>
        <taxon>Alphaproteobacteria</taxon>
        <taxon>Rhodobacterales</taxon>
        <taxon>Roseobacteraceae</taxon>
        <taxon>Mesobacterium</taxon>
    </lineage>
</organism>
<dbReference type="EMBL" id="JAYLLH010000013">
    <property type="protein sequence ID" value="MEC3861777.1"/>
    <property type="molecule type" value="Genomic_DNA"/>
</dbReference>
<reference evidence="10 11" key="1">
    <citation type="submission" date="2024-01" db="EMBL/GenBank/DDBJ databases">
        <title>Mesobacterium rodlantinim sp. nov., isolated from shallow sea hydrothermal systems off Kueishantao Island.</title>
        <authorList>
            <person name="Su Z."/>
            <person name="Tang K."/>
        </authorList>
    </citation>
    <scope>NUCLEOTIDE SEQUENCE [LARGE SCALE GENOMIC DNA]</scope>
    <source>
        <strain evidence="10 11">TK19101</strain>
    </source>
</reference>
<dbReference type="SUPFAM" id="SSF81345">
    <property type="entry name" value="ABC transporter involved in vitamin B12 uptake, BtuC"/>
    <property type="match status" value="1"/>
</dbReference>
<dbReference type="PANTHER" id="PTHR30477">
    <property type="entry name" value="ABC-TRANSPORTER METAL-BINDING PROTEIN"/>
    <property type="match status" value="1"/>
</dbReference>
<comment type="similarity">
    <text evidence="2 8">Belongs to the ABC-3 integral membrane protein family.</text>
</comment>
<accession>A0ABU6HI48</accession>
<name>A0ABU6HI48_9RHOB</name>
<evidence type="ECO:0000256" key="1">
    <source>
        <dbReference type="ARBA" id="ARBA00004651"/>
    </source>
</evidence>
<proteinExistence type="inferred from homology"/>
<evidence type="ECO:0000256" key="7">
    <source>
        <dbReference type="ARBA" id="ARBA00023136"/>
    </source>
</evidence>
<keyword evidence="4" id="KW-1003">Cell membrane</keyword>
<evidence type="ECO:0000313" key="11">
    <source>
        <dbReference type="Proteomes" id="UP001348149"/>
    </source>
</evidence>
<dbReference type="Pfam" id="PF00950">
    <property type="entry name" value="ABC-3"/>
    <property type="match status" value="1"/>
</dbReference>
<keyword evidence="11" id="KW-1185">Reference proteome</keyword>
<feature type="transmembrane region" description="Helical" evidence="9">
    <location>
        <begin position="12"/>
        <end position="37"/>
    </location>
</feature>
<keyword evidence="6 9" id="KW-1133">Transmembrane helix</keyword>
<protein>
    <submittedName>
        <fullName evidence="10">Metal ABC transporter permease</fullName>
    </submittedName>
</protein>
<dbReference type="Proteomes" id="UP001348149">
    <property type="component" value="Unassembled WGS sequence"/>
</dbReference>
<sequence>MIWQALMLQLGYNASLVALGAAALGLAAGAVGAFLFLHKRALVSDAVSHATLPGLVGVFLILTLLGGDGRDVLALMAGSALSAWLGLRWVRWLTTRTRLPEDAAIGAALSVLFGFGIVLMTVVQALPAGRQAGLESYLLGSTAGMLFSEAVIIAFGGLAVLAGVFLFRRPLTLTAFDPVFAATQGVSQRKSDAMLMGLVLAITVVGLKIVGLILIVALLVIPPTTARFWTDSVSRLVVLSGGLGAVAAYVGAALSASAPNLPTGPIIVLVGVALFTLSLVAAPRRGALARAIRHRRAARGL</sequence>
<evidence type="ECO:0000256" key="9">
    <source>
        <dbReference type="SAM" id="Phobius"/>
    </source>
</evidence>
<feature type="transmembrane region" description="Helical" evidence="9">
    <location>
        <begin position="72"/>
        <end position="91"/>
    </location>
</feature>
<gene>
    <name evidence="10" type="ORF">VK792_10815</name>
</gene>
<dbReference type="InterPro" id="IPR001626">
    <property type="entry name" value="ABC_TroCD"/>
</dbReference>
<keyword evidence="7 9" id="KW-0472">Membrane</keyword>
<feature type="transmembrane region" description="Helical" evidence="9">
    <location>
        <begin position="266"/>
        <end position="283"/>
    </location>
</feature>
<feature type="transmembrane region" description="Helical" evidence="9">
    <location>
        <begin position="146"/>
        <end position="167"/>
    </location>
</feature>
<dbReference type="RefSeq" id="WP_326297502.1">
    <property type="nucleotide sequence ID" value="NZ_JAYLLH010000013.1"/>
</dbReference>
<feature type="transmembrane region" description="Helical" evidence="9">
    <location>
        <begin position="198"/>
        <end position="221"/>
    </location>
</feature>
<evidence type="ECO:0000256" key="8">
    <source>
        <dbReference type="RuleBase" id="RU003943"/>
    </source>
</evidence>